<name>A0A2S4WBH6_9BASI</name>
<reference evidence="3" key="3">
    <citation type="journal article" date="2018" name="Mol. Plant Microbe Interact.">
        <title>Genome sequence resources for the wheat stripe rust pathogen (Puccinia striiformis f. sp. tritici) and the barley stripe rust pathogen (Puccinia striiformis f. sp. hordei).</title>
        <authorList>
            <person name="Xia C."/>
            <person name="Wang M."/>
            <person name="Yin C."/>
            <person name="Cornejo O.E."/>
            <person name="Hulbert S.H."/>
            <person name="Chen X."/>
        </authorList>
    </citation>
    <scope>NUCLEOTIDE SEQUENCE [LARGE SCALE GENOMIC DNA]</scope>
    <source>
        <strain evidence="3">93TX-2</strain>
    </source>
</reference>
<reference evidence="2 3" key="1">
    <citation type="submission" date="2017-12" db="EMBL/GenBank/DDBJ databases">
        <title>Gene loss provides genomic basis for host adaptation in cereal stripe rust fungi.</title>
        <authorList>
            <person name="Xia C."/>
        </authorList>
    </citation>
    <scope>NUCLEOTIDE SEQUENCE [LARGE SCALE GENOMIC DNA]</scope>
    <source>
        <strain evidence="2 3">93TX-2</strain>
    </source>
</reference>
<organism evidence="2 3">
    <name type="scientific">Puccinia striiformis</name>
    <dbReference type="NCBI Taxonomy" id="27350"/>
    <lineage>
        <taxon>Eukaryota</taxon>
        <taxon>Fungi</taxon>
        <taxon>Dikarya</taxon>
        <taxon>Basidiomycota</taxon>
        <taxon>Pucciniomycotina</taxon>
        <taxon>Pucciniomycetes</taxon>
        <taxon>Pucciniales</taxon>
        <taxon>Pucciniaceae</taxon>
        <taxon>Puccinia</taxon>
    </lineage>
</organism>
<sequence length="336" mass="36290">MFHPVLPSLVVVCILGLLNVVRADDLDYAYRYYPSGNELRVDGTKDSYDCPANCQSFYHATGCTIDDGSSKEKTTQVCSNRYAPSGASGKACTNAALKRYICTGVEGSSKFKCSGCKIVPPYSTMLFSVLTVLLMIQGRSVIGNLFECPNPDRALALCSNPPDDDEDTTYVVKPYHIGAHYSCPPNLDAQTLNCCKTDYKIGIRRPGTATRISTDTYSDVCSPGVDSPDPPTVDLTDAYRYYPDGNGYLYVDANAGSFHCPLTCESFKHAIGCTASDDVPGAEKTNETCSRMYGPDGAAHKTCGNVVDGKTNSFSCDRTDHEINFACSGCISTTFK</sequence>
<evidence type="ECO:0000256" key="1">
    <source>
        <dbReference type="SAM" id="SignalP"/>
    </source>
</evidence>
<proteinExistence type="predicted"/>
<comment type="caution">
    <text evidence="2">The sequence shown here is derived from an EMBL/GenBank/DDBJ whole genome shotgun (WGS) entry which is preliminary data.</text>
</comment>
<dbReference type="VEuPathDB" id="FungiDB:PSHT_05031"/>
<reference evidence="3" key="2">
    <citation type="journal article" date="2018" name="BMC Genomics">
        <title>Genomic insights into host adaptation between the wheat stripe rust pathogen (Puccinia striiformis f. sp. tritici) and the barley stripe rust pathogen (Puccinia striiformis f. sp. hordei).</title>
        <authorList>
            <person name="Xia C."/>
            <person name="Wang M."/>
            <person name="Yin C."/>
            <person name="Cornejo O.E."/>
            <person name="Hulbert S.H."/>
            <person name="Chen X."/>
        </authorList>
    </citation>
    <scope>NUCLEOTIDE SEQUENCE [LARGE SCALE GENOMIC DNA]</scope>
    <source>
        <strain evidence="3">93TX-2</strain>
    </source>
</reference>
<feature type="signal peptide" evidence="1">
    <location>
        <begin position="1"/>
        <end position="23"/>
    </location>
</feature>
<dbReference type="OrthoDB" id="10659993at2759"/>
<accession>A0A2S4WBH6</accession>
<dbReference type="Proteomes" id="UP000238274">
    <property type="component" value="Unassembled WGS sequence"/>
</dbReference>
<dbReference type="AlphaFoldDB" id="A0A2S4WBH6"/>
<feature type="chain" id="PRO_5015505045" evidence="1">
    <location>
        <begin position="24"/>
        <end position="336"/>
    </location>
</feature>
<evidence type="ECO:0000313" key="3">
    <source>
        <dbReference type="Proteomes" id="UP000238274"/>
    </source>
</evidence>
<dbReference type="VEuPathDB" id="FungiDB:PSTT_00964"/>
<gene>
    <name evidence="2" type="ORF">PSHT_05031</name>
</gene>
<keyword evidence="1" id="KW-0732">Signal</keyword>
<dbReference type="EMBL" id="PKSM01000054">
    <property type="protein sequence ID" value="POW19130.1"/>
    <property type="molecule type" value="Genomic_DNA"/>
</dbReference>
<keyword evidence="3" id="KW-1185">Reference proteome</keyword>
<evidence type="ECO:0000313" key="2">
    <source>
        <dbReference type="EMBL" id="POW19130.1"/>
    </source>
</evidence>
<dbReference type="VEuPathDB" id="FungiDB:PSTT_00965"/>
<protein>
    <submittedName>
        <fullName evidence="2">Uncharacterized protein</fullName>
    </submittedName>
</protein>